<protein>
    <recommendedName>
        <fullName evidence="2">Homing endonuclease LAGLIDADG domain-containing protein</fullName>
    </recommendedName>
</protein>
<evidence type="ECO:0000313" key="3">
    <source>
        <dbReference type="EMBL" id="QNH92640.1"/>
    </source>
</evidence>
<evidence type="ECO:0000259" key="2">
    <source>
        <dbReference type="Pfam" id="PF03161"/>
    </source>
</evidence>
<accession>A0A7G7YDS0</accession>
<dbReference type="GO" id="GO:0004519">
    <property type="term" value="F:endonuclease activity"/>
    <property type="evidence" value="ECO:0007669"/>
    <property type="project" value="InterPro"/>
</dbReference>
<evidence type="ECO:0000313" key="4">
    <source>
        <dbReference type="EMBL" id="QNH92694.1"/>
    </source>
</evidence>
<geneLocation type="mitochondrion" evidence="3"/>
<dbReference type="EMBL" id="MT079861">
    <property type="protein sequence ID" value="QNH92640.1"/>
    <property type="molecule type" value="Genomic_DNA"/>
</dbReference>
<name>A0A7G7YDS0_9APHY</name>
<dbReference type="InterPro" id="IPR004860">
    <property type="entry name" value="LAGLIDADG_dom"/>
</dbReference>
<keyword evidence="3" id="KW-0496">Mitochondrion</keyword>
<evidence type="ECO:0000256" key="1">
    <source>
        <dbReference type="ARBA" id="ARBA00002670"/>
    </source>
</evidence>
<gene>
    <name evidence="3" type="primary">orf4</name>
    <name evidence="4" type="synonym">orf11</name>
</gene>
<dbReference type="RefSeq" id="YP_009926576.1">
    <property type="nucleotide sequence ID" value="NC_050681.1"/>
</dbReference>
<dbReference type="InterPro" id="IPR027434">
    <property type="entry name" value="Homing_endonucl"/>
</dbReference>
<dbReference type="Pfam" id="PF03161">
    <property type="entry name" value="LAGLIDADG_2"/>
    <property type="match status" value="1"/>
</dbReference>
<reference evidence="3" key="1">
    <citation type="journal article" date="2020" name="Front. Microbiol.">
        <title>Characterization of Two Mitochondrial Genomes and Gene Expression Analysis Reveal Clues for Variations, Evolution, and Large-Sclerotium Formation in Medical Fungus Wolfiporia cocos.</title>
        <authorList>
            <person name="Chen M."/>
            <person name="Chen N."/>
            <person name="Wu T."/>
            <person name="Bian Y."/>
            <person name="Deng Y."/>
            <person name="Xu Z."/>
        </authorList>
    </citation>
    <scope>NUCLEOTIDE SEQUENCE</scope>
    <source>
        <strain evidence="3">BL16</strain>
        <strain evidence="4">MD-104 SS10</strain>
    </source>
</reference>
<dbReference type="EMBL" id="MT079862">
    <property type="protein sequence ID" value="QNH92694.1"/>
    <property type="molecule type" value="Genomic_DNA"/>
</dbReference>
<dbReference type="Gene3D" id="3.10.28.10">
    <property type="entry name" value="Homing endonucleases"/>
    <property type="match status" value="1"/>
</dbReference>
<dbReference type="GeneID" id="59143078"/>
<organism evidence="3">
    <name type="scientific">Wolfiporia cocos</name>
    <dbReference type="NCBI Taxonomy" id="81056"/>
    <lineage>
        <taxon>Eukaryota</taxon>
        <taxon>Fungi</taxon>
        <taxon>Dikarya</taxon>
        <taxon>Basidiomycota</taxon>
        <taxon>Agaricomycotina</taxon>
        <taxon>Agaricomycetes</taxon>
        <taxon>Polyporales</taxon>
        <taxon>Phaeolaceae</taxon>
        <taxon>Wolfiporia</taxon>
    </lineage>
</organism>
<sequence length="114" mass="13669">MQLPCFNEFKELFYVLNEKIIPDNIYEILTPRSLAFWIMDDGSRQGDGLHISVYAFSNIEKLIFTLENKFNLKCSIHYNRDNQPRIYIFKESMETLRSLVKPYFIKEMLYKLGK</sequence>
<proteinExistence type="predicted"/>
<feature type="domain" description="Homing endonuclease LAGLIDADG" evidence="2">
    <location>
        <begin position="2"/>
        <end position="96"/>
    </location>
</feature>
<dbReference type="SUPFAM" id="SSF55608">
    <property type="entry name" value="Homing endonucleases"/>
    <property type="match status" value="1"/>
</dbReference>
<dbReference type="AlphaFoldDB" id="A0A7G7YDS0"/>
<comment type="function">
    <text evidence="1">Mitochondrial DNA endonuclease involved in intron homing.</text>
</comment>